<dbReference type="AlphaFoldDB" id="A0A6A4KX50"/>
<protein>
    <recommendedName>
        <fullName evidence="2">Retrotransposon Copia-like N-terminal domain-containing protein</fullName>
    </recommendedName>
</protein>
<dbReference type="Pfam" id="PF14244">
    <property type="entry name" value="Retrotran_gag_3"/>
    <property type="match status" value="1"/>
</dbReference>
<dbReference type="PANTHER" id="PTHR47481">
    <property type="match status" value="1"/>
</dbReference>
<sequence length="202" mass="22305">MTTTSTSTSALSSTTPATYTSLSIPTITNLVTVKLTDDNFPLWSHQIEAFLYGQNLLRFVDSSFPCPIADLDRELWEHFSQKSVANTSLYRKRLNKLSRGTRPVSEYLQEAKSIADALAAIGESVSNKDLVNAVLRGLGSEFDMLVTAIESFDTLPQFPTLRSHLLNFEVHHKTLAEPTPSAFMASQTPTPAFNNPGHRNNS</sequence>
<feature type="region of interest" description="Disordered" evidence="1">
    <location>
        <begin position="181"/>
        <end position="202"/>
    </location>
</feature>
<feature type="compositionally biased region" description="Polar residues" evidence="1">
    <location>
        <begin position="184"/>
        <end position="202"/>
    </location>
</feature>
<gene>
    <name evidence="3" type="ORF">C3L33_20120</name>
</gene>
<name>A0A6A4KX50_9ERIC</name>
<evidence type="ECO:0000259" key="2">
    <source>
        <dbReference type="Pfam" id="PF14244"/>
    </source>
</evidence>
<dbReference type="EMBL" id="QEFC01003470">
    <property type="protein sequence ID" value="KAE9447971.1"/>
    <property type="molecule type" value="Genomic_DNA"/>
</dbReference>
<evidence type="ECO:0000256" key="1">
    <source>
        <dbReference type="SAM" id="MobiDB-lite"/>
    </source>
</evidence>
<accession>A0A6A4KX50</accession>
<feature type="domain" description="Retrotransposon Copia-like N-terminal" evidence="2">
    <location>
        <begin position="30"/>
        <end position="67"/>
    </location>
</feature>
<dbReference type="Proteomes" id="UP000428333">
    <property type="component" value="Linkage Group LG12"/>
</dbReference>
<dbReference type="PANTHER" id="PTHR47481:SF22">
    <property type="entry name" value="RETROTRANSPOSON GAG DOMAIN-CONTAINING PROTEIN"/>
    <property type="match status" value="1"/>
</dbReference>
<proteinExistence type="predicted"/>
<feature type="non-terminal residue" evidence="3">
    <location>
        <position position="1"/>
    </location>
</feature>
<dbReference type="InterPro" id="IPR029472">
    <property type="entry name" value="Copia-like_N"/>
</dbReference>
<evidence type="ECO:0000313" key="4">
    <source>
        <dbReference type="Proteomes" id="UP000428333"/>
    </source>
</evidence>
<comment type="caution">
    <text evidence="3">The sequence shown here is derived from an EMBL/GenBank/DDBJ whole genome shotgun (WGS) entry which is preliminary data.</text>
</comment>
<dbReference type="OrthoDB" id="1912561at2759"/>
<keyword evidence="4" id="KW-1185">Reference proteome</keyword>
<reference evidence="3 4" key="1">
    <citation type="journal article" date="2019" name="Genome Biol. Evol.">
        <title>The Rhododendron genome and chromosomal organization provide insight into shared whole-genome duplications across the heath family (Ericaceae).</title>
        <authorList>
            <person name="Soza V.L."/>
            <person name="Lindsley D."/>
            <person name="Waalkes A."/>
            <person name="Ramage E."/>
            <person name="Patwardhan R.P."/>
            <person name="Burton J.N."/>
            <person name="Adey A."/>
            <person name="Kumar A."/>
            <person name="Qiu R."/>
            <person name="Shendure J."/>
            <person name="Hall B."/>
        </authorList>
    </citation>
    <scope>NUCLEOTIDE SEQUENCE [LARGE SCALE GENOMIC DNA]</scope>
    <source>
        <strain evidence="3">RSF 1966-606</strain>
    </source>
</reference>
<evidence type="ECO:0000313" key="3">
    <source>
        <dbReference type="EMBL" id="KAE9447971.1"/>
    </source>
</evidence>
<dbReference type="Pfam" id="PF14223">
    <property type="entry name" value="Retrotran_gag_2"/>
    <property type="match status" value="1"/>
</dbReference>
<organism evidence="3 4">
    <name type="scientific">Rhododendron williamsianum</name>
    <dbReference type="NCBI Taxonomy" id="262921"/>
    <lineage>
        <taxon>Eukaryota</taxon>
        <taxon>Viridiplantae</taxon>
        <taxon>Streptophyta</taxon>
        <taxon>Embryophyta</taxon>
        <taxon>Tracheophyta</taxon>
        <taxon>Spermatophyta</taxon>
        <taxon>Magnoliopsida</taxon>
        <taxon>eudicotyledons</taxon>
        <taxon>Gunneridae</taxon>
        <taxon>Pentapetalae</taxon>
        <taxon>asterids</taxon>
        <taxon>Ericales</taxon>
        <taxon>Ericaceae</taxon>
        <taxon>Ericoideae</taxon>
        <taxon>Rhodoreae</taxon>
        <taxon>Rhododendron</taxon>
    </lineage>
</organism>